<dbReference type="AlphaFoldDB" id="A0A7Y9JQL3"/>
<evidence type="ECO:0000313" key="1">
    <source>
        <dbReference type="EMBL" id="NYD57550.1"/>
    </source>
</evidence>
<organism evidence="1 2">
    <name type="scientific">Nocardioides marinisabuli</name>
    <dbReference type="NCBI Taxonomy" id="419476"/>
    <lineage>
        <taxon>Bacteria</taxon>
        <taxon>Bacillati</taxon>
        <taxon>Actinomycetota</taxon>
        <taxon>Actinomycetes</taxon>
        <taxon>Propionibacteriales</taxon>
        <taxon>Nocardioidaceae</taxon>
        <taxon>Nocardioides</taxon>
    </lineage>
</organism>
<dbReference type="Proteomes" id="UP000516957">
    <property type="component" value="Unassembled WGS sequence"/>
</dbReference>
<evidence type="ECO:0000313" key="2">
    <source>
        <dbReference type="Proteomes" id="UP000516957"/>
    </source>
</evidence>
<name>A0A7Y9JQL3_9ACTN</name>
<dbReference type="EMBL" id="JACCBE010000001">
    <property type="protein sequence ID" value="NYD57550.1"/>
    <property type="molecule type" value="Genomic_DNA"/>
</dbReference>
<dbReference type="RefSeq" id="WP_179615297.1">
    <property type="nucleotide sequence ID" value="NZ_JACCBE010000001.1"/>
</dbReference>
<reference evidence="1 2" key="1">
    <citation type="submission" date="2020-07" db="EMBL/GenBank/DDBJ databases">
        <title>Sequencing the genomes of 1000 actinobacteria strains.</title>
        <authorList>
            <person name="Klenk H.-P."/>
        </authorList>
    </citation>
    <scope>NUCLEOTIDE SEQUENCE [LARGE SCALE GENOMIC DNA]</scope>
    <source>
        <strain evidence="1 2">DSM 18965</strain>
    </source>
</reference>
<proteinExistence type="predicted"/>
<accession>A0A7Y9JQL3</accession>
<keyword evidence="2" id="KW-1185">Reference proteome</keyword>
<sequence length="79" mass="8703">MTESAGRRILTLHPGNDLRLQDELLSCVEQVLSDAGATRIWIQASPEDDLRVYAEMPGREDAEVIDLAERASHEGLAEA</sequence>
<comment type="caution">
    <text evidence="1">The sequence shown here is derived from an EMBL/GenBank/DDBJ whole genome shotgun (WGS) entry which is preliminary data.</text>
</comment>
<protein>
    <submittedName>
        <fullName evidence="1">Uncharacterized protein</fullName>
    </submittedName>
</protein>
<gene>
    <name evidence="1" type="ORF">BKA08_001788</name>
</gene>